<comment type="caution">
    <text evidence="2">The sequence shown here is derived from an EMBL/GenBank/DDBJ whole genome shotgun (WGS) entry which is preliminary data.</text>
</comment>
<reference evidence="3" key="1">
    <citation type="journal article" date="2023" name="Commun. Biol.">
        <title>Genome analysis of Parmales, the sister group of diatoms, reveals the evolutionary specialization of diatoms from phago-mixotrophs to photoautotrophs.</title>
        <authorList>
            <person name="Ban H."/>
            <person name="Sato S."/>
            <person name="Yoshikawa S."/>
            <person name="Yamada K."/>
            <person name="Nakamura Y."/>
            <person name="Ichinomiya M."/>
            <person name="Sato N."/>
            <person name="Blanc-Mathieu R."/>
            <person name="Endo H."/>
            <person name="Kuwata A."/>
            <person name="Ogata H."/>
        </authorList>
    </citation>
    <scope>NUCLEOTIDE SEQUENCE [LARGE SCALE GENOMIC DNA]</scope>
</reference>
<proteinExistence type="predicted"/>
<evidence type="ECO:0000313" key="3">
    <source>
        <dbReference type="Proteomes" id="UP001165065"/>
    </source>
</evidence>
<keyword evidence="3" id="KW-1185">Reference proteome</keyword>
<sequence length="89" mass="9444">MSTEQASMETQQAHGMVMILKIILTGLEPSPSTIRVLLPTTPTPQSKDPLWTLTALSTATNTRTLAALVIPVLPAALPLMMGLMETSTA</sequence>
<evidence type="ECO:0000256" key="1">
    <source>
        <dbReference type="SAM" id="Phobius"/>
    </source>
</evidence>
<keyword evidence="1" id="KW-0472">Membrane</keyword>
<dbReference type="OrthoDB" id="10483196at2759"/>
<dbReference type="EMBL" id="BRYA01000130">
    <property type="protein sequence ID" value="GMI40485.1"/>
    <property type="molecule type" value="Genomic_DNA"/>
</dbReference>
<name>A0A9W7GCH5_9STRA</name>
<dbReference type="AlphaFoldDB" id="A0A9W7GCH5"/>
<protein>
    <submittedName>
        <fullName evidence="2">Uncharacterized protein</fullName>
    </submittedName>
</protein>
<organism evidence="2 3">
    <name type="scientific">Triparma columacea</name>
    <dbReference type="NCBI Taxonomy" id="722753"/>
    <lineage>
        <taxon>Eukaryota</taxon>
        <taxon>Sar</taxon>
        <taxon>Stramenopiles</taxon>
        <taxon>Ochrophyta</taxon>
        <taxon>Bolidophyceae</taxon>
        <taxon>Parmales</taxon>
        <taxon>Triparmaceae</taxon>
        <taxon>Triparma</taxon>
    </lineage>
</organism>
<evidence type="ECO:0000313" key="2">
    <source>
        <dbReference type="EMBL" id="GMI40485.1"/>
    </source>
</evidence>
<feature type="transmembrane region" description="Helical" evidence="1">
    <location>
        <begin position="65"/>
        <end position="84"/>
    </location>
</feature>
<keyword evidence="1" id="KW-0812">Transmembrane</keyword>
<keyword evidence="1" id="KW-1133">Transmembrane helix</keyword>
<dbReference type="Proteomes" id="UP001165065">
    <property type="component" value="Unassembled WGS sequence"/>
</dbReference>
<gene>
    <name evidence="2" type="ORF">TrCOL_g10988</name>
</gene>
<accession>A0A9W7GCH5</accession>